<name>A0A4R4ZIM7_9ACTN</name>
<dbReference type="PANTHER" id="PTHR16305">
    <property type="entry name" value="TESTICULAR SOLUBLE ADENYLYL CYCLASE"/>
    <property type="match status" value="1"/>
</dbReference>
<dbReference type="EMBL" id="SMKX01000063">
    <property type="protein sequence ID" value="TDD57906.1"/>
    <property type="molecule type" value="Genomic_DNA"/>
</dbReference>
<dbReference type="Proteomes" id="UP000295124">
    <property type="component" value="Unassembled WGS sequence"/>
</dbReference>
<dbReference type="SMART" id="SM00421">
    <property type="entry name" value="HTH_LUXR"/>
    <property type="match status" value="1"/>
</dbReference>
<dbReference type="PANTHER" id="PTHR16305:SF35">
    <property type="entry name" value="TRANSCRIPTIONAL ACTIVATOR DOMAIN"/>
    <property type="match status" value="1"/>
</dbReference>
<accession>A0A4R4ZIM7</accession>
<dbReference type="GO" id="GO:0005524">
    <property type="term" value="F:ATP binding"/>
    <property type="evidence" value="ECO:0007669"/>
    <property type="project" value="UniProtKB-KW"/>
</dbReference>
<comment type="caution">
    <text evidence="4">The sequence shown here is derived from an EMBL/GenBank/DDBJ whole genome shotgun (WGS) entry which is preliminary data.</text>
</comment>
<reference evidence="4 5" key="1">
    <citation type="submission" date="2019-03" db="EMBL/GenBank/DDBJ databases">
        <title>Draft genome sequences of novel Actinobacteria.</title>
        <authorList>
            <person name="Sahin N."/>
            <person name="Ay H."/>
            <person name="Saygin H."/>
        </authorList>
    </citation>
    <scope>NUCLEOTIDE SEQUENCE [LARGE SCALE GENOMIC DNA]</scope>
    <source>
        <strain evidence="4 5">JCM 13523</strain>
    </source>
</reference>
<dbReference type="Pfam" id="PF00196">
    <property type="entry name" value="GerE"/>
    <property type="match status" value="1"/>
</dbReference>
<dbReference type="GO" id="GO:0004016">
    <property type="term" value="F:adenylate cyclase activity"/>
    <property type="evidence" value="ECO:0007669"/>
    <property type="project" value="TreeGrafter"/>
</dbReference>
<dbReference type="SUPFAM" id="SSF52540">
    <property type="entry name" value="P-loop containing nucleoside triphosphate hydrolases"/>
    <property type="match status" value="1"/>
</dbReference>
<dbReference type="AlphaFoldDB" id="A0A4R4ZIM7"/>
<dbReference type="Pfam" id="PF13191">
    <property type="entry name" value="AAA_16"/>
    <property type="match status" value="1"/>
</dbReference>
<feature type="domain" description="HTH luxR-type" evidence="3">
    <location>
        <begin position="878"/>
        <end position="943"/>
    </location>
</feature>
<dbReference type="GO" id="GO:0006355">
    <property type="term" value="P:regulation of DNA-templated transcription"/>
    <property type="evidence" value="ECO:0007669"/>
    <property type="project" value="InterPro"/>
</dbReference>
<dbReference type="SUPFAM" id="SSF46894">
    <property type="entry name" value="C-terminal effector domain of the bipartite response regulators"/>
    <property type="match status" value="1"/>
</dbReference>
<protein>
    <submittedName>
        <fullName evidence="4">Helix-turn-helix transcriptional regulator</fullName>
    </submittedName>
</protein>
<dbReference type="PROSITE" id="PS50043">
    <property type="entry name" value="HTH_LUXR_2"/>
    <property type="match status" value="1"/>
</dbReference>
<dbReference type="GO" id="GO:0003677">
    <property type="term" value="F:DNA binding"/>
    <property type="evidence" value="ECO:0007669"/>
    <property type="project" value="InterPro"/>
</dbReference>
<dbReference type="PRINTS" id="PR00038">
    <property type="entry name" value="HTHLUXR"/>
</dbReference>
<dbReference type="InterPro" id="IPR000792">
    <property type="entry name" value="Tscrpt_reg_LuxR_C"/>
</dbReference>
<evidence type="ECO:0000256" key="2">
    <source>
        <dbReference type="ARBA" id="ARBA00022840"/>
    </source>
</evidence>
<dbReference type="Gene3D" id="1.25.40.10">
    <property type="entry name" value="Tetratricopeptide repeat domain"/>
    <property type="match status" value="1"/>
</dbReference>
<evidence type="ECO:0000256" key="1">
    <source>
        <dbReference type="ARBA" id="ARBA00022741"/>
    </source>
</evidence>
<dbReference type="PROSITE" id="PS00622">
    <property type="entry name" value="HTH_LUXR_1"/>
    <property type="match status" value="1"/>
</dbReference>
<dbReference type="InterPro" id="IPR041664">
    <property type="entry name" value="AAA_16"/>
</dbReference>
<keyword evidence="5" id="KW-1185">Reference proteome</keyword>
<dbReference type="OrthoDB" id="3795727at2"/>
<dbReference type="InterPro" id="IPR011990">
    <property type="entry name" value="TPR-like_helical_dom_sf"/>
</dbReference>
<dbReference type="InterPro" id="IPR027417">
    <property type="entry name" value="P-loop_NTPase"/>
</dbReference>
<evidence type="ECO:0000313" key="4">
    <source>
        <dbReference type="EMBL" id="TDD57906.1"/>
    </source>
</evidence>
<sequence>MSGDSATVRSLYVGRQAELDVLRAAADRVRDGGSARVLISGEAGIGKSRLIAEFTAALGPDWLAVSGGCPELGAEHLPYVAFLPIVRQLVAAEGSTSSGTALAALLPRESDQAAPGSRLALLQDLLALIERTAAQHPLLLVLEDLHWADGASRELFGYLARNLGDLPVLLVGTVRTGELAAGHPVRQLVAELGRRSDITTLQLGPLEQRYVGELLTRLDGRYDPARAAAIHRRSGGNPLFVEALAGDTQSHAGSPLRALLQERVARLSDTARPVLAVASVAGAAIGHDLLTLLANRSDDDLDAALRELVEHDQLLPTEHGYRFRHALIREAVYTGLLPGERRRLHARAATALAERPDLAVQGLAAAELAEHWYLAGQPIEAFNAALVAADEAKASFAYSEEHNHLLRALALLPQTETPDSLPLLRRAIAAAVPAGRAEQGAAHCTAALELIDPETDPEQAAEVLLDRALFRSRMDLGAREDLDRAQLLLPDRPSYSLGLLHYGLSVDAATAREPVGARQHAEILLEIAEALDDDKLRGRGFAALGFTELVCGNTAAAQAASGQAREISLRIGDDYTFVSNALWEISALAWAGRYEQLVEAVPVSLREVELVGMLKWRGPLLRVNLASTYLILGRWDDAVAIIDQVLAAEPEPLYRIGTRGMLATVRTYRSEFEQAEAVLHSPEELAAGSPVLRNYILGYVTMGWCELAAARQDPESAGPKVEIYLQHCATPEVVPDEDGLFGVAMLQRARLAAAPRNREIAADVARIRATIGELVQQIPPGAMLLEAYRRTILTAIGPGRMTDWDEAADGWRRLGHLFGLIDCLIPAAEAALAASNRPGARRRLEEAREIAIRFGSSVYLARIAVLGQRARLEPPNTTPDDDSGLTPREYDVLRLLARGLPNRQIAAELYISPATVGVHVGRILTKLNATTRTEATAVAHARGLLTQPLDSGQ</sequence>
<proteinExistence type="predicted"/>
<organism evidence="4 5">
    <name type="scientific">Kribbella antibiotica</name>
    <dbReference type="NCBI Taxonomy" id="190195"/>
    <lineage>
        <taxon>Bacteria</taxon>
        <taxon>Bacillati</taxon>
        <taxon>Actinomycetota</taxon>
        <taxon>Actinomycetes</taxon>
        <taxon>Propionibacteriales</taxon>
        <taxon>Kribbellaceae</taxon>
        <taxon>Kribbella</taxon>
    </lineage>
</organism>
<dbReference type="InterPro" id="IPR016032">
    <property type="entry name" value="Sig_transdc_resp-reg_C-effctor"/>
</dbReference>
<keyword evidence="2" id="KW-0067">ATP-binding</keyword>
<dbReference type="Gene3D" id="1.10.10.10">
    <property type="entry name" value="Winged helix-like DNA-binding domain superfamily/Winged helix DNA-binding domain"/>
    <property type="match status" value="1"/>
</dbReference>
<evidence type="ECO:0000313" key="5">
    <source>
        <dbReference type="Proteomes" id="UP000295124"/>
    </source>
</evidence>
<dbReference type="InterPro" id="IPR036388">
    <property type="entry name" value="WH-like_DNA-bd_sf"/>
</dbReference>
<evidence type="ECO:0000259" key="3">
    <source>
        <dbReference type="PROSITE" id="PS50043"/>
    </source>
</evidence>
<dbReference type="RefSeq" id="WP_132170200.1">
    <property type="nucleotide sequence ID" value="NZ_SMKX01000063.1"/>
</dbReference>
<dbReference type="CDD" id="cd06170">
    <property type="entry name" value="LuxR_C_like"/>
    <property type="match status" value="1"/>
</dbReference>
<keyword evidence="1" id="KW-0547">Nucleotide-binding</keyword>
<dbReference type="GO" id="GO:0005737">
    <property type="term" value="C:cytoplasm"/>
    <property type="evidence" value="ECO:0007669"/>
    <property type="project" value="TreeGrafter"/>
</dbReference>
<dbReference type="SUPFAM" id="SSF48452">
    <property type="entry name" value="TPR-like"/>
    <property type="match status" value="1"/>
</dbReference>
<gene>
    <name evidence="4" type="ORF">E1263_21690</name>
</gene>